<comment type="caution">
    <text evidence="2">The sequence shown here is derived from an EMBL/GenBank/DDBJ whole genome shotgun (WGS) entry which is preliminary data.</text>
</comment>
<dbReference type="Proteomes" id="UP001498398">
    <property type="component" value="Unassembled WGS sequence"/>
</dbReference>
<feature type="region of interest" description="Disordered" evidence="1">
    <location>
        <begin position="28"/>
        <end position="176"/>
    </location>
</feature>
<sequence>MLSLNLFLEQWFPRLKLQDVQENPLPVLKPSLTQADDETDESLSEHDNSDDKPVARRTRSHKYDKSDGQDDNHTPDNHRGKNHESSDSSDDGATSPNPRHYSPDQDYPPKPRGQSRTTTPQAGPSGRSKTPCHSSSLSSLSTGRSSLSTQDPANVPLPNSDDKEDQFIFDPNKPPE</sequence>
<evidence type="ECO:0000313" key="2">
    <source>
        <dbReference type="EMBL" id="KAK7451760.1"/>
    </source>
</evidence>
<accession>A0ABR1J6S4</accession>
<evidence type="ECO:0000256" key="1">
    <source>
        <dbReference type="SAM" id="MobiDB-lite"/>
    </source>
</evidence>
<feature type="compositionally biased region" description="Basic and acidic residues" evidence="1">
    <location>
        <begin position="61"/>
        <end position="86"/>
    </location>
</feature>
<proteinExistence type="predicted"/>
<organism evidence="2 3">
    <name type="scientific">Marasmiellus scandens</name>
    <dbReference type="NCBI Taxonomy" id="2682957"/>
    <lineage>
        <taxon>Eukaryota</taxon>
        <taxon>Fungi</taxon>
        <taxon>Dikarya</taxon>
        <taxon>Basidiomycota</taxon>
        <taxon>Agaricomycotina</taxon>
        <taxon>Agaricomycetes</taxon>
        <taxon>Agaricomycetidae</taxon>
        <taxon>Agaricales</taxon>
        <taxon>Marasmiineae</taxon>
        <taxon>Omphalotaceae</taxon>
        <taxon>Marasmiellus</taxon>
    </lineage>
</organism>
<dbReference type="EMBL" id="JBANRG010000030">
    <property type="protein sequence ID" value="KAK7451760.1"/>
    <property type="molecule type" value="Genomic_DNA"/>
</dbReference>
<feature type="compositionally biased region" description="Polar residues" evidence="1">
    <location>
        <begin position="114"/>
        <end position="133"/>
    </location>
</feature>
<reference evidence="2 3" key="1">
    <citation type="submission" date="2024-01" db="EMBL/GenBank/DDBJ databases">
        <title>A draft genome for the cacao thread blight pathogen Marasmiellus scandens.</title>
        <authorList>
            <person name="Baruah I.K."/>
            <person name="Leung J."/>
            <person name="Bukari Y."/>
            <person name="Amoako-Attah I."/>
            <person name="Meinhardt L.W."/>
            <person name="Bailey B.A."/>
            <person name="Cohen S.P."/>
        </authorList>
    </citation>
    <scope>NUCLEOTIDE SEQUENCE [LARGE SCALE GENOMIC DNA]</scope>
    <source>
        <strain evidence="2 3">GH-19</strain>
    </source>
</reference>
<feature type="compositionally biased region" description="Low complexity" evidence="1">
    <location>
        <begin position="134"/>
        <end position="148"/>
    </location>
</feature>
<evidence type="ECO:0000313" key="3">
    <source>
        <dbReference type="Proteomes" id="UP001498398"/>
    </source>
</evidence>
<keyword evidence="3" id="KW-1185">Reference proteome</keyword>
<name>A0ABR1J6S4_9AGAR</name>
<protein>
    <submittedName>
        <fullName evidence="2">Uncharacterized protein</fullName>
    </submittedName>
</protein>
<gene>
    <name evidence="2" type="ORF">VKT23_012439</name>
</gene>
<feature type="compositionally biased region" description="Basic and acidic residues" evidence="1">
    <location>
        <begin position="43"/>
        <end position="54"/>
    </location>
</feature>